<dbReference type="InParanoid" id="U2FLJ3"/>
<evidence type="ECO:0000313" key="3">
    <source>
        <dbReference type="Proteomes" id="UP000005707"/>
    </source>
</evidence>
<dbReference type="Proteomes" id="UP000005707">
    <property type="component" value="Unassembled WGS sequence"/>
</dbReference>
<sequence>MITNIILKTYSSYNQILSNFIYLTFSIPLTNHTIISIFYIVTHYYVIKVIVGRKKIATTQIE</sequence>
<evidence type="ECO:0000313" key="2">
    <source>
        <dbReference type="EMBL" id="ERJ12044.1"/>
    </source>
</evidence>
<name>U2FLJ3_9MOLU</name>
<organism evidence="2 3">
    <name type="scientific">Haloplasma contractile SSD-17B</name>
    <dbReference type="NCBI Taxonomy" id="1033810"/>
    <lineage>
        <taxon>Bacteria</taxon>
        <taxon>Bacillati</taxon>
        <taxon>Mycoplasmatota</taxon>
        <taxon>Mollicutes</taxon>
        <taxon>Haloplasmatales</taxon>
        <taxon>Haloplasmataceae</taxon>
        <taxon>Haloplasma</taxon>
    </lineage>
</organism>
<feature type="transmembrane region" description="Helical" evidence="1">
    <location>
        <begin position="20"/>
        <end position="46"/>
    </location>
</feature>
<keyword evidence="1" id="KW-0812">Transmembrane</keyword>
<gene>
    <name evidence="2" type="ORF">HLPCO_001958</name>
</gene>
<keyword evidence="1" id="KW-1133">Transmembrane helix</keyword>
<comment type="caution">
    <text evidence="2">The sequence shown here is derived from an EMBL/GenBank/DDBJ whole genome shotgun (WGS) entry which is preliminary data.</text>
</comment>
<dbReference type="AlphaFoldDB" id="U2FLJ3"/>
<accession>U2FLJ3</accession>
<reference evidence="2 3" key="1">
    <citation type="journal article" date="2011" name="J. Bacteriol.">
        <title>Genome sequence of Haloplasma contractile, an unusual contractile bacterium from a deep-sea anoxic brine lake.</title>
        <authorList>
            <person name="Antunes A."/>
            <person name="Alam I."/>
            <person name="El Dorry H."/>
            <person name="Siam R."/>
            <person name="Robertson A."/>
            <person name="Bajic V.B."/>
            <person name="Stingl U."/>
        </authorList>
    </citation>
    <scope>NUCLEOTIDE SEQUENCE [LARGE SCALE GENOMIC DNA]</scope>
    <source>
        <strain evidence="2 3">SSD-17B</strain>
    </source>
</reference>
<reference evidence="2 3" key="2">
    <citation type="journal article" date="2013" name="PLoS ONE">
        <title>INDIGO - INtegrated Data Warehouse of MIcrobial GenOmes with Examples from the Red Sea Extremophiles.</title>
        <authorList>
            <person name="Alam I."/>
            <person name="Antunes A."/>
            <person name="Kamau A.A."/>
            <person name="Ba Alawi W."/>
            <person name="Kalkatawi M."/>
            <person name="Stingl U."/>
            <person name="Bajic V.B."/>
        </authorList>
    </citation>
    <scope>NUCLEOTIDE SEQUENCE [LARGE SCALE GENOMIC DNA]</scope>
    <source>
        <strain evidence="2 3">SSD-17B</strain>
    </source>
</reference>
<dbReference type="EMBL" id="AFNU02000006">
    <property type="protein sequence ID" value="ERJ12044.1"/>
    <property type="molecule type" value="Genomic_DNA"/>
</dbReference>
<evidence type="ECO:0000256" key="1">
    <source>
        <dbReference type="SAM" id="Phobius"/>
    </source>
</evidence>
<keyword evidence="3" id="KW-1185">Reference proteome</keyword>
<protein>
    <submittedName>
        <fullName evidence="2">Uncharacterized protein</fullName>
    </submittedName>
</protein>
<proteinExistence type="predicted"/>
<dbReference type="STRING" id="1033810.HLPCO_001958"/>
<keyword evidence="1" id="KW-0472">Membrane</keyword>